<reference evidence="6" key="1">
    <citation type="journal article" date="2021" name="Front. Microbiol.">
        <title>Comprehensive Comparative Genomics and Phenotyping of Methylobacterium Species.</title>
        <authorList>
            <person name="Alessa O."/>
            <person name="Ogura Y."/>
            <person name="Fujitani Y."/>
            <person name="Takami H."/>
            <person name="Hayashi T."/>
            <person name="Sahin N."/>
            <person name="Tani A."/>
        </authorList>
    </citation>
    <scope>NUCLEOTIDE SEQUENCE</scope>
    <source>
        <strain evidence="6">KCTC 52305</strain>
    </source>
</reference>
<dbReference type="PANTHER" id="PTHR34142">
    <property type="entry name" value="ENDO-BETA-1,4-GLUCANASE A"/>
    <property type="match status" value="1"/>
</dbReference>
<feature type="domain" description="Carbohydrate binding module xylan-binding" evidence="5">
    <location>
        <begin position="7"/>
        <end position="95"/>
    </location>
</feature>
<dbReference type="Gene3D" id="2.60.60.40">
    <property type="match status" value="3"/>
</dbReference>
<dbReference type="PANTHER" id="PTHR34142:SF1">
    <property type="entry name" value="GLYCOSIDE HYDROLASE FAMILY 5 DOMAIN-CONTAINING PROTEIN"/>
    <property type="match status" value="1"/>
</dbReference>
<dbReference type="Pfam" id="PF16841">
    <property type="entry name" value="CBM60"/>
    <property type="match status" value="3"/>
</dbReference>
<keyword evidence="2" id="KW-0326">Glycosidase</keyword>
<evidence type="ECO:0000256" key="3">
    <source>
        <dbReference type="SAM" id="MobiDB-lite"/>
    </source>
</evidence>
<feature type="compositionally biased region" description="Pro residues" evidence="3">
    <location>
        <begin position="129"/>
        <end position="154"/>
    </location>
</feature>
<name>A0ABQ4R3B8_9HYPH</name>
<dbReference type="InterPro" id="IPR031768">
    <property type="entry name" value="CBM60_xylan-bd"/>
</dbReference>
<dbReference type="InterPro" id="IPR017853">
    <property type="entry name" value="GH"/>
</dbReference>
<dbReference type="InterPro" id="IPR001547">
    <property type="entry name" value="Glyco_hydro_5"/>
</dbReference>
<feature type="compositionally biased region" description="Pro residues" evidence="3">
    <location>
        <begin position="287"/>
        <end position="312"/>
    </location>
</feature>
<organism evidence="6 7">
    <name type="scientific">Methylobacterium crusticola</name>
    <dbReference type="NCBI Taxonomy" id="1697972"/>
    <lineage>
        <taxon>Bacteria</taxon>
        <taxon>Pseudomonadati</taxon>
        <taxon>Pseudomonadota</taxon>
        <taxon>Alphaproteobacteria</taxon>
        <taxon>Hyphomicrobiales</taxon>
        <taxon>Methylobacteriaceae</taxon>
        <taxon>Methylobacterium</taxon>
    </lineage>
</organism>
<feature type="region of interest" description="Disordered" evidence="3">
    <location>
        <begin position="129"/>
        <end position="161"/>
    </location>
</feature>
<evidence type="ECO:0000259" key="4">
    <source>
        <dbReference type="Pfam" id="PF00150"/>
    </source>
</evidence>
<dbReference type="SUPFAM" id="SSF51445">
    <property type="entry name" value="(Trans)glycosidases"/>
    <property type="match status" value="1"/>
</dbReference>
<dbReference type="RefSeq" id="WP_269153075.1">
    <property type="nucleotide sequence ID" value="NZ_BPQH01000017.1"/>
</dbReference>
<comment type="caution">
    <text evidence="6">The sequence shown here is derived from an EMBL/GenBank/DDBJ whole genome shotgun (WGS) entry which is preliminary data.</text>
</comment>
<dbReference type="PROSITE" id="PS00659">
    <property type="entry name" value="GLYCOSYL_HYDROL_F5"/>
    <property type="match status" value="1"/>
</dbReference>
<evidence type="ECO:0000256" key="2">
    <source>
        <dbReference type="ARBA" id="ARBA00023295"/>
    </source>
</evidence>
<gene>
    <name evidence="6" type="ORF">OPKNFCMD_4933</name>
</gene>
<dbReference type="InterPro" id="IPR018087">
    <property type="entry name" value="Glyco_hydro_5_CS"/>
</dbReference>
<reference evidence="6" key="2">
    <citation type="submission" date="2021-08" db="EMBL/GenBank/DDBJ databases">
        <authorList>
            <person name="Tani A."/>
            <person name="Ola A."/>
            <person name="Ogura Y."/>
            <person name="Katsura K."/>
            <person name="Hayashi T."/>
        </authorList>
    </citation>
    <scope>NUCLEOTIDE SEQUENCE</scope>
    <source>
        <strain evidence="6">KCTC 52305</strain>
    </source>
</reference>
<evidence type="ECO:0008006" key="8">
    <source>
        <dbReference type="Google" id="ProtNLM"/>
    </source>
</evidence>
<evidence type="ECO:0000313" key="7">
    <source>
        <dbReference type="Proteomes" id="UP001055167"/>
    </source>
</evidence>
<dbReference type="Gene3D" id="3.20.20.80">
    <property type="entry name" value="Glycosidases"/>
    <property type="match status" value="1"/>
</dbReference>
<sequence>MSGQTNTLTLRVSEDAYNGDAQFGVFVDGQQVGGIQTATASNKNGQWQDVSITGTFAAAPKSVEVRFINDAWGGTDTTDRNLYVDRLVVAGQTYSGASGANTAGSAVGTVAALYSNGSLTFDTSQAAVAPPPAAAAPPPAAVTPPPAATTPTPTPSGSSAAATNTLTLRVSEDAYNGDAQFSVFVDGQQVGGVQTATASHRNGQWQDVSITGTFAAAPKSVEVRFINDAWGGTDTTDCNLYVDRLVVAGQTYSGASGANTAGSAVGTVAALYSNGSLTFDTSQAAVAPPPAAAAPPPAAVTPPPAATTPTPTPSGSSAAATNTLTLRVSEDAYNGDAQFGVFVDGQQVGGVQTATASHRNGQWQDVSITGTFAAAPKSVEVRFINDAWGGTDTTDRNLYVDRLVVAGQTYSGASGANTAGSAVGTVAALYSNGSLTFDTSQAAVAPPPAAAAPPPAAVTPPPAAATPAPTTSLSLLGINLAGAEFSGDKTHGVVGTDYAYPTHAEVDYSVSKGLNVIRLPFLWERLQPTQGGALSKTELSYIDDIVGYATSKGLKVVLDPHNYGSGYGNIIGSAGTPNSSFADFWGKLAGHFAGNSNVIFGLMNEPYKQDATQWLGSANAAIQAIRGAGATSQEILVPGAYWDGAHSWVNTDNDTVIGNGVVDPAHNFAFEVHQYLDSDSSGTHGDVVSTTIGVERLTAITQWAESTDSKLFLGEFGVSQDATSLKAMDNMLSYMSKHADVWQGGTYWAGGPWWGDYMYSIEPTGLGTSHVTDKPQMGILEQYI</sequence>
<feature type="domain" description="Carbohydrate binding module xylan-binding" evidence="5">
    <location>
        <begin position="323"/>
        <end position="411"/>
    </location>
</feature>
<dbReference type="EMBL" id="BPQH01000017">
    <property type="protein sequence ID" value="GJD52171.1"/>
    <property type="molecule type" value="Genomic_DNA"/>
</dbReference>
<feature type="compositionally biased region" description="Pro residues" evidence="3">
    <location>
        <begin position="445"/>
        <end position="464"/>
    </location>
</feature>
<dbReference type="Proteomes" id="UP001055167">
    <property type="component" value="Unassembled WGS sequence"/>
</dbReference>
<feature type="region of interest" description="Disordered" evidence="3">
    <location>
        <begin position="445"/>
        <end position="465"/>
    </location>
</feature>
<dbReference type="Pfam" id="PF00150">
    <property type="entry name" value="Cellulase"/>
    <property type="match status" value="1"/>
</dbReference>
<evidence type="ECO:0000313" key="6">
    <source>
        <dbReference type="EMBL" id="GJD52171.1"/>
    </source>
</evidence>
<feature type="domain" description="Carbohydrate binding module xylan-binding" evidence="5">
    <location>
        <begin position="165"/>
        <end position="253"/>
    </location>
</feature>
<feature type="domain" description="Glycoside hydrolase family 5" evidence="4">
    <location>
        <begin position="484"/>
        <end position="744"/>
    </location>
</feature>
<feature type="region of interest" description="Disordered" evidence="3">
    <location>
        <begin position="287"/>
        <end position="319"/>
    </location>
</feature>
<evidence type="ECO:0000259" key="5">
    <source>
        <dbReference type="Pfam" id="PF16841"/>
    </source>
</evidence>
<keyword evidence="7" id="KW-1185">Reference proteome</keyword>
<protein>
    <recommendedName>
        <fullName evidence="8">Glycoside hydrolase family 5 protein</fullName>
    </recommendedName>
</protein>
<accession>A0ABQ4R3B8</accession>
<keyword evidence="1" id="KW-0378">Hydrolase</keyword>
<proteinExistence type="predicted"/>
<evidence type="ECO:0000256" key="1">
    <source>
        <dbReference type="ARBA" id="ARBA00022801"/>
    </source>
</evidence>